<organism evidence="2 3">
    <name type="scientific">Nepenthes gracilis</name>
    <name type="common">Slender pitcher plant</name>
    <dbReference type="NCBI Taxonomy" id="150966"/>
    <lineage>
        <taxon>Eukaryota</taxon>
        <taxon>Viridiplantae</taxon>
        <taxon>Streptophyta</taxon>
        <taxon>Embryophyta</taxon>
        <taxon>Tracheophyta</taxon>
        <taxon>Spermatophyta</taxon>
        <taxon>Magnoliopsida</taxon>
        <taxon>eudicotyledons</taxon>
        <taxon>Gunneridae</taxon>
        <taxon>Pentapetalae</taxon>
        <taxon>Caryophyllales</taxon>
        <taxon>Nepenthaceae</taxon>
        <taxon>Nepenthes</taxon>
    </lineage>
</organism>
<evidence type="ECO:0000313" key="2">
    <source>
        <dbReference type="EMBL" id="GMH13865.1"/>
    </source>
</evidence>
<dbReference type="Proteomes" id="UP001279734">
    <property type="component" value="Unassembled WGS sequence"/>
</dbReference>
<dbReference type="EMBL" id="BSYO01000013">
    <property type="protein sequence ID" value="GMH13865.1"/>
    <property type="molecule type" value="Genomic_DNA"/>
</dbReference>
<dbReference type="AlphaFoldDB" id="A0AAD3SLF3"/>
<name>A0AAD3SLF3_NEPGR</name>
<evidence type="ECO:0000256" key="1">
    <source>
        <dbReference type="SAM" id="MobiDB-lite"/>
    </source>
</evidence>
<proteinExistence type="predicted"/>
<evidence type="ECO:0000313" key="3">
    <source>
        <dbReference type="Proteomes" id="UP001279734"/>
    </source>
</evidence>
<comment type="caution">
    <text evidence="2">The sequence shown here is derived from an EMBL/GenBank/DDBJ whole genome shotgun (WGS) entry which is preliminary data.</text>
</comment>
<sequence length="143" mass="15912">MPNANAEIFISMQKSQSQPTSRSRSENFKPNQEEVASDFSIAPPRLFQAVEESINSQGQTEIVAIVRAQNSHLLLHPHHLAANYNGKTMEHISSILNTIVPNPNFKMGVPKVKLCNIINEGMSSKDELPCIKEKDLKIGFSEL</sequence>
<gene>
    <name evidence="2" type="ORF">Nepgr_015706</name>
</gene>
<protein>
    <submittedName>
        <fullName evidence="2">Uncharacterized protein</fullName>
    </submittedName>
</protein>
<feature type="compositionally biased region" description="Polar residues" evidence="1">
    <location>
        <begin position="12"/>
        <end position="22"/>
    </location>
</feature>
<feature type="region of interest" description="Disordered" evidence="1">
    <location>
        <begin position="11"/>
        <end position="36"/>
    </location>
</feature>
<accession>A0AAD3SLF3</accession>
<reference evidence="2" key="1">
    <citation type="submission" date="2023-05" db="EMBL/GenBank/DDBJ databases">
        <title>Nepenthes gracilis genome sequencing.</title>
        <authorList>
            <person name="Fukushima K."/>
        </authorList>
    </citation>
    <scope>NUCLEOTIDE SEQUENCE</scope>
    <source>
        <strain evidence="2">SING2019-196</strain>
    </source>
</reference>
<keyword evidence="3" id="KW-1185">Reference proteome</keyword>